<dbReference type="Proteomes" id="UP001516023">
    <property type="component" value="Unassembled WGS sequence"/>
</dbReference>
<evidence type="ECO:0000313" key="1">
    <source>
        <dbReference type="EMBL" id="KAL3782464.1"/>
    </source>
</evidence>
<comment type="caution">
    <text evidence="1">The sequence shown here is derived from an EMBL/GenBank/DDBJ whole genome shotgun (WGS) entry which is preliminary data.</text>
</comment>
<keyword evidence="2" id="KW-1185">Reference proteome</keyword>
<dbReference type="EMBL" id="JABMIG020000285">
    <property type="protein sequence ID" value="KAL3782464.1"/>
    <property type="molecule type" value="Genomic_DNA"/>
</dbReference>
<sequence>MEPSSVAKKSKKRRDIVEVVDIIFLDIDGVLLPFGNDSDTTVETYSDECIFPDRTMDALTSLLEGVANLEFLKKNDRTTTHETTASTGHCSPTPIRGNPKLVLSSTWRARPAFIQDILSSFRSYVNAKKDISTGTREIWQAHLESFFDITDPSYHSTRHEEIYNWIKSNTYYSTTPCQKLPCNKQGRLPASTQQDMQCIVRSWIALDDEELVDVQHGYAGTAKHAVKTVSSIGLTRKDVDLALELVKNQMMEFHL</sequence>
<gene>
    <name evidence="1" type="ORF">HJC23_002215</name>
</gene>
<accession>A0ABD3P3Y7</accession>
<name>A0ABD3P3Y7_9STRA</name>
<dbReference type="AlphaFoldDB" id="A0ABD3P3Y7"/>
<proteinExistence type="predicted"/>
<evidence type="ECO:0000313" key="2">
    <source>
        <dbReference type="Proteomes" id="UP001516023"/>
    </source>
</evidence>
<reference evidence="1 2" key="1">
    <citation type="journal article" date="2020" name="G3 (Bethesda)">
        <title>Improved Reference Genome for Cyclotella cryptica CCMP332, a Model for Cell Wall Morphogenesis, Salinity Adaptation, and Lipid Production in Diatoms (Bacillariophyta).</title>
        <authorList>
            <person name="Roberts W.R."/>
            <person name="Downey K.M."/>
            <person name="Ruck E.C."/>
            <person name="Traller J.C."/>
            <person name="Alverson A.J."/>
        </authorList>
    </citation>
    <scope>NUCLEOTIDE SEQUENCE [LARGE SCALE GENOMIC DNA]</scope>
    <source>
        <strain evidence="1 2">CCMP332</strain>
    </source>
</reference>
<protein>
    <submittedName>
        <fullName evidence="1">Uncharacterized protein</fullName>
    </submittedName>
</protein>
<organism evidence="1 2">
    <name type="scientific">Cyclotella cryptica</name>
    <dbReference type="NCBI Taxonomy" id="29204"/>
    <lineage>
        <taxon>Eukaryota</taxon>
        <taxon>Sar</taxon>
        <taxon>Stramenopiles</taxon>
        <taxon>Ochrophyta</taxon>
        <taxon>Bacillariophyta</taxon>
        <taxon>Coscinodiscophyceae</taxon>
        <taxon>Thalassiosirophycidae</taxon>
        <taxon>Stephanodiscales</taxon>
        <taxon>Stephanodiscaceae</taxon>
        <taxon>Cyclotella</taxon>
    </lineage>
</organism>